<organism evidence="1 2">
    <name type="scientific">Bacillus mycoides</name>
    <dbReference type="NCBI Taxonomy" id="1405"/>
    <lineage>
        <taxon>Bacteria</taxon>
        <taxon>Bacillati</taxon>
        <taxon>Bacillota</taxon>
        <taxon>Bacilli</taxon>
        <taxon>Bacillales</taxon>
        <taxon>Bacillaceae</taxon>
        <taxon>Bacillus</taxon>
        <taxon>Bacillus cereus group</taxon>
    </lineage>
</organism>
<protein>
    <submittedName>
        <fullName evidence="1">Uncharacterized protein</fullName>
    </submittedName>
</protein>
<accession>A0A653RWZ4</accession>
<name>A0A653RWZ4_BACMY</name>
<proteinExistence type="predicted"/>
<evidence type="ECO:0000313" key="2">
    <source>
        <dbReference type="Proteomes" id="UP000437562"/>
    </source>
</evidence>
<sequence length="40" mass="4672">MTGGNMKTLIFDENVVQKVHSKKMNVLHHTVEKRGRKICY</sequence>
<dbReference type="EMBL" id="CABWMC010000003">
    <property type="protein sequence ID" value="VXB59963.1"/>
    <property type="molecule type" value="Genomic_DNA"/>
</dbReference>
<dbReference type="Proteomes" id="UP000437562">
    <property type="component" value="Unassembled WGS sequence"/>
</dbReference>
<evidence type="ECO:0000313" key="1">
    <source>
        <dbReference type="EMBL" id="VXB59963.1"/>
    </source>
</evidence>
<reference evidence="1 2" key="1">
    <citation type="submission" date="2019-10" db="EMBL/GenBank/DDBJ databases">
        <authorList>
            <person name="Karimi E."/>
        </authorList>
    </citation>
    <scope>NUCLEOTIDE SEQUENCE [LARGE SCALE GENOMIC DNA]</scope>
    <source>
        <strain evidence="1">Bacillus sp. 71</strain>
    </source>
</reference>
<dbReference type="AlphaFoldDB" id="A0A653RWZ4"/>
<gene>
    <name evidence="1" type="ORF">BACI71_110893</name>
</gene>